<dbReference type="AlphaFoldDB" id="A0A9X2F9M9"/>
<keyword evidence="6" id="KW-1185">Reference proteome</keyword>
<organism evidence="5 6">
    <name type="scientific">Aeoliella straminimaris</name>
    <dbReference type="NCBI Taxonomy" id="2954799"/>
    <lineage>
        <taxon>Bacteria</taxon>
        <taxon>Pseudomonadati</taxon>
        <taxon>Planctomycetota</taxon>
        <taxon>Planctomycetia</taxon>
        <taxon>Pirellulales</taxon>
        <taxon>Lacipirellulaceae</taxon>
        <taxon>Aeoliella</taxon>
    </lineage>
</organism>
<dbReference type="SUPFAM" id="SSF75005">
    <property type="entry name" value="Arabinanase/levansucrase/invertase"/>
    <property type="match status" value="1"/>
</dbReference>
<gene>
    <name evidence="5" type="ORF">NG895_11115</name>
</gene>
<name>A0A9X2F9M9_9BACT</name>
<comment type="similarity">
    <text evidence="1 4">Belongs to the glycosyl hydrolase 43 family.</text>
</comment>
<accession>A0A9X2F9M9</accession>
<reference evidence="5" key="1">
    <citation type="submission" date="2022-06" db="EMBL/GenBank/DDBJ databases">
        <title>Aeoliella straminimaris, a novel planctomycete from sediments.</title>
        <authorList>
            <person name="Vitorino I.R."/>
            <person name="Lage O.M."/>
        </authorList>
    </citation>
    <scope>NUCLEOTIDE SEQUENCE</scope>
    <source>
        <strain evidence="5">ICT_H6.2</strain>
    </source>
</reference>
<comment type="caution">
    <text evidence="5">The sequence shown here is derived from an EMBL/GenBank/DDBJ whole genome shotgun (WGS) entry which is preliminary data.</text>
</comment>
<dbReference type="Gene3D" id="2.115.10.20">
    <property type="entry name" value="Glycosyl hydrolase domain, family 43"/>
    <property type="match status" value="1"/>
</dbReference>
<dbReference type="RefSeq" id="WP_252852556.1">
    <property type="nucleotide sequence ID" value="NZ_JAMXLR010000036.1"/>
</dbReference>
<dbReference type="Proteomes" id="UP001155241">
    <property type="component" value="Unassembled WGS sequence"/>
</dbReference>
<dbReference type="Pfam" id="PF04616">
    <property type="entry name" value="Glyco_hydro_43"/>
    <property type="match status" value="1"/>
</dbReference>
<dbReference type="GO" id="GO:0004553">
    <property type="term" value="F:hydrolase activity, hydrolyzing O-glycosyl compounds"/>
    <property type="evidence" value="ECO:0007669"/>
    <property type="project" value="InterPro"/>
</dbReference>
<keyword evidence="3 4" id="KW-0326">Glycosidase</keyword>
<protein>
    <submittedName>
        <fullName evidence="5">Family 43 glycosylhydrolase</fullName>
    </submittedName>
</protein>
<keyword evidence="2 4" id="KW-0378">Hydrolase</keyword>
<sequence>MRGIPKPLFADPNYHGSCDPEVVWNAGNHEWWIFYTARRATRKSASYVGTPIGVISSANLTDWTFRGYASFDGVPGQPDMPTTHWAPGIIRRGDEYHMFATYKDNAKPPWGGKGVIRHYIANADRLLDGWRLAGVPNLGQPDPIDASLIAVGDEFRCYYRLGGGGGIHWASSPDLDDWTRQGKCQGDVNASKAVTGFGYQEAPYVFFWQGDYWMLTDPHEGLAVYRSSDGITWKTNGTILREPGTGPQDATRARHPSVAVVGERAFIFYHTEPNRPYPTPPAEKRTPREKISYLQMAELRVEDGKLVCNRDAAIDLTGLEQVE</sequence>
<dbReference type="EMBL" id="JAMXLR010000036">
    <property type="protein sequence ID" value="MCO6044454.1"/>
    <property type="molecule type" value="Genomic_DNA"/>
</dbReference>
<proteinExistence type="inferred from homology"/>
<evidence type="ECO:0000256" key="1">
    <source>
        <dbReference type="ARBA" id="ARBA00009865"/>
    </source>
</evidence>
<dbReference type="InterPro" id="IPR023296">
    <property type="entry name" value="Glyco_hydro_beta-prop_sf"/>
</dbReference>
<dbReference type="GO" id="GO:0005975">
    <property type="term" value="P:carbohydrate metabolic process"/>
    <property type="evidence" value="ECO:0007669"/>
    <property type="project" value="InterPro"/>
</dbReference>
<evidence type="ECO:0000256" key="3">
    <source>
        <dbReference type="ARBA" id="ARBA00023295"/>
    </source>
</evidence>
<evidence type="ECO:0000256" key="4">
    <source>
        <dbReference type="RuleBase" id="RU361187"/>
    </source>
</evidence>
<evidence type="ECO:0000256" key="2">
    <source>
        <dbReference type="ARBA" id="ARBA00022801"/>
    </source>
</evidence>
<dbReference type="InterPro" id="IPR006710">
    <property type="entry name" value="Glyco_hydro_43"/>
</dbReference>
<evidence type="ECO:0000313" key="5">
    <source>
        <dbReference type="EMBL" id="MCO6044454.1"/>
    </source>
</evidence>
<evidence type="ECO:0000313" key="6">
    <source>
        <dbReference type="Proteomes" id="UP001155241"/>
    </source>
</evidence>